<dbReference type="GeneID" id="6753553"/>
<keyword evidence="6 8" id="KW-0408">Iron</keyword>
<dbReference type="OrthoDB" id="1470350at2759"/>
<dbReference type="GO" id="GO:0004497">
    <property type="term" value="F:monooxygenase activity"/>
    <property type="evidence" value="ECO:0007669"/>
    <property type="project" value="UniProtKB-KW"/>
</dbReference>
<dbReference type="GO" id="GO:0005506">
    <property type="term" value="F:iron ion binding"/>
    <property type="evidence" value="ECO:0007669"/>
    <property type="project" value="InterPro"/>
</dbReference>
<evidence type="ECO:0000256" key="1">
    <source>
        <dbReference type="ARBA" id="ARBA00001971"/>
    </source>
</evidence>
<dbReference type="eggNOG" id="KOG0157">
    <property type="taxonomic scope" value="Eukaryota"/>
</dbReference>
<dbReference type="PhylomeDB" id="B3RXL7"/>
<name>B3RXL7_TRIAD</name>
<dbReference type="GO" id="GO:0020037">
    <property type="term" value="F:heme binding"/>
    <property type="evidence" value="ECO:0007669"/>
    <property type="project" value="InterPro"/>
</dbReference>
<evidence type="ECO:0000256" key="8">
    <source>
        <dbReference type="PIRSR" id="PIRSR602401-1"/>
    </source>
</evidence>
<keyword evidence="7 9" id="KW-0503">Monooxygenase</keyword>
<dbReference type="InterPro" id="IPR036396">
    <property type="entry name" value="Cyt_P450_sf"/>
</dbReference>
<dbReference type="HOGENOM" id="CLU_001570_5_1_1"/>
<gene>
    <name evidence="10" type="ORF">TRIADDRAFT_56254</name>
</gene>
<dbReference type="Gene3D" id="1.10.630.10">
    <property type="entry name" value="Cytochrome P450"/>
    <property type="match status" value="1"/>
</dbReference>
<dbReference type="InterPro" id="IPR001128">
    <property type="entry name" value="Cyt_P450"/>
</dbReference>
<dbReference type="InterPro" id="IPR050196">
    <property type="entry name" value="Cytochrome_P450_Monoox"/>
</dbReference>
<comment type="cofactor">
    <cofactor evidence="1 8">
        <name>heme</name>
        <dbReference type="ChEBI" id="CHEBI:30413"/>
    </cofactor>
</comment>
<dbReference type="InterPro" id="IPR002401">
    <property type="entry name" value="Cyt_P450_E_grp-I"/>
</dbReference>
<keyword evidence="5 9" id="KW-0560">Oxidoreductase</keyword>
<dbReference type="AlphaFoldDB" id="B3RXL7"/>
<evidence type="ECO:0000256" key="5">
    <source>
        <dbReference type="ARBA" id="ARBA00023002"/>
    </source>
</evidence>
<dbReference type="PRINTS" id="PR00385">
    <property type="entry name" value="P450"/>
</dbReference>
<proteinExistence type="inferred from homology"/>
<evidence type="ECO:0000256" key="6">
    <source>
        <dbReference type="ARBA" id="ARBA00023004"/>
    </source>
</evidence>
<keyword evidence="3 8" id="KW-0349">Heme</keyword>
<feature type="binding site" description="axial binding residue" evidence="8">
    <location>
        <position position="458"/>
    </location>
    <ligand>
        <name>heme</name>
        <dbReference type="ChEBI" id="CHEBI:30413"/>
    </ligand>
    <ligandPart>
        <name>Fe</name>
        <dbReference type="ChEBI" id="CHEBI:18248"/>
    </ligandPart>
</feature>
<dbReference type="Proteomes" id="UP000009022">
    <property type="component" value="Unassembled WGS sequence"/>
</dbReference>
<dbReference type="FunFam" id="1.10.630.10:FF:000182">
    <property type="entry name" value="Cytochrome P450 3A4"/>
    <property type="match status" value="1"/>
</dbReference>
<evidence type="ECO:0000256" key="3">
    <source>
        <dbReference type="ARBA" id="ARBA00022617"/>
    </source>
</evidence>
<evidence type="ECO:0000313" key="10">
    <source>
        <dbReference type="EMBL" id="EDV24881.1"/>
    </source>
</evidence>
<keyword evidence="11" id="KW-1185">Reference proteome</keyword>
<dbReference type="CDD" id="cd20659">
    <property type="entry name" value="CYP4B_4F-like"/>
    <property type="match status" value="1"/>
</dbReference>
<accession>B3RXL7</accession>
<evidence type="ECO:0000256" key="2">
    <source>
        <dbReference type="ARBA" id="ARBA00010617"/>
    </source>
</evidence>
<evidence type="ECO:0000313" key="11">
    <source>
        <dbReference type="Proteomes" id="UP000009022"/>
    </source>
</evidence>
<organism evidence="10 11">
    <name type="scientific">Trichoplax adhaerens</name>
    <name type="common">Trichoplax reptans</name>
    <dbReference type="NCBI Taxonomy" id="10228"/>
    <lineage>
        <taxon>Eukaryota</taxon>
        <taxon>Metazoa</taxon>
        <taxon>Placozoa</taxon>
        <taxon>Uniplacotomia</taxon>
        <taxon>Trichoplacea</taxon>
        <taxon>Trichoplacidae</taxon>
        <taxon>Trichoplax</taxon>
    </lineage>
</organism>
<dbReference type="FunCoup" id="B3RXL7">
    <property type="interactions" value="148"/>
</dbReference>
<dbReference type="CTD" id="6753553"/>
<dbReference type="PANTHER" id="PTHR24291:SF201">
    <property type="entry name" value="CYTOCHROME P450, FAMILY 4, SUBFAMILY B, POLYPEPTIDE 7"/>
    <property type="match status" value="1"/>
</dbReference>
<dbReference type="InterPro" id="IPR017972">
    <property type="entry name" value="Cyt_P450_CS"/>
</dbReference>
<dbReference type="PRINTS" id="PR00463">
    <property type="entry name" value="EP450I"/>
</dbReference>
<protein>
    <recommendedName>
        <fullName evidence="12">Cytochrome P450</fullName>
    </recommendedName>
</protein>
<dbReference type="SUPFAM" id="SSF48264">
    <property type="entry name" value="Cytochrome P450"/>
    <property type="match status" value="1"/>
</dbReference>
<evidence type="ECO:0008006" key="12">
    <source>
        <dbReference type="Google" id="ProtNLM"/>
    </source>
</evidence>
<dbReference type="Pfam" id="PF00067">
    <property type="entry name" value="p450"/>
    <property type="match status" value="1"/>
</dbReference>
<dbReference type="InParanoid" id="B3RXL7"/>
<keyword evidence="4 8" id="KW-0479">Metal-binding</keyword>
<dbReference type="PROSITE" id="PS00086">
    <property type="entry name" value="CYTOCHROME_P450"/>
    <property type="match status" value="1"/>
</dbReference>
<dbReference type="OMA" id="MHNSVME"/>
<dbReference type="KEGG" id="tad:TRIADDRAFT_56254"/>
<evidence type="ECO:0000256" key="4">
    <source>
        <dbReference type="ARBA" id="ARBA00022723"/>
    </source>
</evidence>
<dbReference type="RefSeq" id="XP_002112771.1">
    <property type="nucleotide sequence ID" value="XM_002112735.1"/>
</dbReference>
<dbReference type="EMBL" id="DS985245">
    <property type="protein sequence ID" value="EDV24881.1"/>
    <property type="molecule type" value="Genomic_DNA"/>
</dbReference>
<dbReference type="STRING" id="10228.B3RXL7"/>
<dbReference type="PANTHER" id="PTHR24291">
    <property type="entry name" value="CYTOCHROME P450 FAMILY 4"/>
    <property type="match status" value="1"/>
</dbReference>
<sequence>MKLPFLESSKLDYKYILFNSIICCIVGLFLQKLCKSVYKRLRLVYYGSKFNAPPHRFLIGNTHQLGGADKYFKFLIDTSKIYDKYFMLWYGSTQPAFICYDPDVIKKVILAEPPKISNLYRFLSDWIGHGLLTSNGNHWARNRRLLTPAFHFDILKTYINIYNETADTLIEKWSASAERHEPLDLYYDASLCTLDVVLPCAFSMHLNCQTSGKNHPYINSVQTLGELIVKRGYNLLHHNPWIYFNFTSAGKQFQQQVNVSHEFTEGIIRKRQAELENVGNDEVKSRKSLDFLDTLLNARYEDGTKLSLIDIRNEVDTFLFAGHDTTAGTLSVTLYCLAKYPEHQSKIRDEVSNILQNKSQIEWDDLSQLKYTSLCIKEALRLFPPVPFNARTANKDLQIDGKIVPEGTIIIYSGFIVHRDPNVWDHPDEFDPSRFLPENIGDRHPFAYIPFSAGARNCIGQNFATNFLKIAIAKLVHRFDFITDFKKEISYSAPLTLKLHNVEIYLRDRL</sequence>
<comment type="similarity">
    <text evidence="2 9">Belongs to the cytochrome P450 family.</text>
</comment>
<evidence type="ECO:0000256" key="7">
    <source>
        <dbReference type="ARBA" id="ARBA00023033"/>
    </source>
</evidence>
<evidence type="ECO:0000256" key="9">
    <source>
        <dbReference type="RuleBase" id="RU000461"/>
    </source>
</evidence>
<dbReference type="GO" id="GO:0016705">
    <property type="term" value="F:oxidoreductase activity, acting on paired donors, with incorporation or reduction of molecular oxygen"/>
    <property type="evidence" value="ECO:0007669"/>
    <property type="project" value="InterPro"/>
</dbReference>
<reference evidence="10 11" key="1">
    <citation type="journal article" date="2008" name="Nature">
        <title>The Trichoplax genome and the nature of placozoans.</title>
        <authorList>
            <person name="Srivastava M."/>
            <person name="Begovic E."/>
            <person name="Chapman J."/>
            <person name="Putnam N.H."/>
            <person name="Hellsten U."/>
            <person name="Kawashima T."/>
            <person name="Kuo A."/>
            <person name="Mitros T."/>
            <person name="Salamov A."/>
            <person name="Carpenter M.L."/>
            <person name="Signorovitch A.Y."/>
            <person name="Moreno M.A."/>
            <person name="Kamm K."/>
            <person name="Grimwood J."/>
            <person name="Schmutz J."/>
            <person name="Shapiro H."/>
            <person name="Grigoriev I.V."/>
            <person name="Buss L.W."/>
            <person name="Schierwater B."/>
            <person name="Dellaporta S.L."/>
            <person name="Rokhsar D.S."/>
        </authorList>
    </citation>
    <scope>NUCLEOTIDE SEQUENCE [LARGE SCALE GENOMIC DNA]</scope>
    <source>
        <strain evidence="10 11">Grell-BS-1999</strain>
    </source>
</reference>